<dbReference type="EMBL" id="JBBWWR010000007">
    <property type="protein sequence ID" value="KAK8964478.1"/>
    <property type="molecule type" value="Genomic_DNA"/>
</dbReference>
<comment type="caution">
    <text evidence="3">The sequence shown here is derived from an EMBL/GenBank/DDBJ whole genome shotgun (WGS) entry which is preliminary data.</text>
</comment>
<protein>
    <submittedName>
        <fullName evidence="3">Uncharacterized protein</fullName>
    </submittedName>
</protein>
<evidence type="ECO:0000313" key="4">
    <source>
        <dbReference type="Proteomes" id="UP001412067"/>
    </source>
</evidence>
<keyword evidence="4" id="KW-1185">Reference proteome</keyword>
<feature type="region of interest" description="Disordered" evidence="1">
    <location>
        <begin position="106"/>
        <end position="136"/>
    </location>
</feature>
<feature type="compositionally biased region" description="Polar residues" evidence="1">
    <location>
        <begin position="122"/>
        <end position="133"/>
    </location>
</feature>
<accession>A0ABR2MNB4</accession>
<feature type="transmembrane region" description="Helical" evidence="2">
    <location>
        <begin position="12"/>
        <end position="31"/>
    </location>
</feature>
<name>A0ABR2MNB4_9ASPA</name>
<dbReference type="Proteomes" id="UP001412067">
    <property type="component" value="Unassembled WGS sequence"/>
</dbReference>
<proteinExistence type="predicted"/>
<reference evidence="3 4" key="1">
    <citation type="journal article" date="2022" name="Nat. Plants">
        <title>Genomes of leafy and leafless Platanthera orchids illuminate the evolution of mycoheterotrophy.</title>
        <authorList>
            <person name="Li M.H."/>
            <person name="Liu K.W."/>
            <person name="Li Z."/>
            <person name="Lu H.C."/>
            <person name="Ye Q.L."/>
            <person name="Zhang D."/>
            <person name="Wang J.Y."/>
            <person name="Li Y.F."/>
            <person name="Zhong Z.M."/>
            <person name="Liu X."/>
            <person name="Yu X."/>
            <person name="Liu D.K."/>
            <person name="Tu X.D."/>
            <person name="Liu B."/>
            <person name="Hao Y."/>
            <person name="Liao X.Y."/>
            <person name="Jiang Y.T."/>
            <person name="Sun W.H."/>
            <person name="Chen J."/>
            <person name="Chen Y.Q."/>
            <person name="Ai Y."/>
            <person name="Zhai J.W."/>
            <person name="Wu S.S."/>
            <person name="Zhou Z."/>
            <person name="Hsiao Y.Y."/>
            <person name="Wu W.L."/>
            <person name="Chen Y.Y."/>
            <person name="Lin Y.F."/>
            <person name="Hsu J.L."/>
            <person name="Li C.Y."/>
            <person name="Wang Z.W."/>
            <person name="Zhao X."/>
            <person name="Zhong W.Y."/>
            <person name="Ma X.K."/>
            <person name="Ma L."/>
            <person name="Huang J."/>
            <person name="Chen G.Z."/>
            <person name="Huang M.Z."/>
            <person name="Huang L."/>
            <person name="Peng D.H."/>
            <person name="Luo Y.B."/>
            <person name="Zou S.Q."/>
            <person name="Chen S.P."/>
            <person name="Lan S."/>
            <person name="Tsai W.C."/>
            <person name="Van de Peer Y."/>
            <person name="Liu Z.J."/>
        </authorList>
    </citation>
    <scope>NUCLEOTIDE SEQUENCE [LARGE SCALE GENOMIC DNA]</scope>
    <source>
        <strain evidence="3">Lor288</strain>
    </source>
</reference>
<sequence length="202" mass="22947">MKGEERTHQNSTFIYFLLLLLLIFFSAQPSPSDNFDLVGFTFSAFDFGFLAMDTFPSASVSRSLQENYHLELSPTGPAKAQGDGALSLEWLSIFMEDCLSGTTAFSIPQNQTSPTNNPPFSQPLNTKPSSNHMSKFPTKTKFKRRKLTLLEEEIIPLLPQTYWLAESKLLPKKDFATITVLLQFYNRQQDLHQVNSPDNYHL</sequence>
<keyword evidence="2" id="KW-0812">Transmembrane</keyword>
<organism evidence="3 4">
    <name type="scientific">Platanthera guangdongensis</name>
    <dbReference type="NCBI Taxonomy" id="2320717"/>
    <lineage>
        <taxon>Eukaryota</taxon>
        <taxon>Viridiplantae</taxon>
        <taxon>Streptophyta</taxon>
        <taxon>Embryophyta</taxon>
        <taxon>Tracheophyta</taxon>
        <taxon>Spermatophyta</taxon>
        <taxon>Magnoliopsida</taxon>
        <taxon>Liliopsida</taxon>
        <taxon>Asparagales</taxon>
        <taxon>Orchidaceae</taxon>
        <taxon>Orchidoideae</taxon>
        <taxon>Orchideae</taxon>
        <taxon>Orchidinae</taxon>
        <taxon>Platanthera</taxon>
    </lineage>
</organism>
<evidence type="ECO:0000256" key="1">
    <source>
        <dbReference type="SAM" id="MobiDB-lite"/>
    </source>
</evidence>
<evidence type="ECO:0000313" key="3">
    <source>
        <dbReference type="EMBL" id="KAK8964478.1"/>
    </source>
</evidence>
<keyword evidence="2" id="KW-0472">Membrane</keyword>
<evidence type="ECO:0000256" key="2">
    <source>
        <dbReference type="SAM" id="Phobius"/>
    </source>
</evidence>
<keyword evidence="2" id="KW-1133">Transmembrane helix</keyword>
<gene>
    <name evidence="3" type="ORF">KSP40_PGU014367</name>
</gene>